<evidence type="ECO:0000256" key="5">
    <source>
        <dbReference type="ARBA" id="ARBA00022692"/>
    </source>
</evidence>
<feature type="transmembrane region" description="Helical" evidence="14">
    <location>
        <begin position="46"/>
        <end position="70"/>
    </location>
</feature>
<keyword evidence="9 14" id="KW-0406">Ion transport</keyword>
<feature type="transmembrane region" description="Helical" evidence="14">
    <location>
        <begin position="323"/>
        <end position="341"/>
    </location>
</feature>
<feature type="transmembrane region" description="Helical" evidence="14">
    <location>
        <begin position="420"/>
        <end position="440"/>
    </location>
</feature>
<evidence type="ECO:0000256" key="2">
    <source>
        <dbReference type="ARBA" id="ARBA00006434"/>
    </source>
</evidence>
<keyword evidence="10 14" id="KW-0472">Membrane</keyword>
<feature type="transmembrane region" description="Helical" evidence="14">
    <location>
        <begin position="76"/>
        <end position="95"/>
    </location>
</feature>
<dbReference type="KEGG" id="ter:Tery_2974"/>
<protein>
    <recommendedName>
        <fullName evidence="14">Sodium/proline symporter</fullName>
    </recommendedName>
    <alternativeName>
        <fullName evidence="14">Proline permease</fullName>
    </alternativeName>
</protein>
<dbReference type="RefSeq" id="WP_011612488.1">
    <property type="nucleotide sequence ID" value="NC_008312.1"/>
</dbReference>
<dbReference type="InterPro" id="IPR011851">
    <property type="entry name" value="Na/Pro_symporter"/>
</dbReference>
<evidence type="ECO:0000256" key="9">
    <source>
        <dbReference type="ARBA" id="ARBA00023065"/>
    </source>
</evidence>
<dbReference type="GO" id="GO:0015824">
    <property type="term" value="P:proline transport"/>
    <property type="evidence" value="ECO:0007669"/>
    <property type="project" value="UniProtKB-UniRule"/>
</dbReference>
<feature type="transmembrane region" description="Helical" evidence="14">
    <location>
        <begin position="161"/>
        <end position="183"/>
    </location>
</feature>
<feature type="transmembrane region" description="Helical" evidence="14">
    <location>
        <begin position="370"/>
        <end position="387"/>
    </location>
</feature>
<proteinExistence type="inferred from homology"/>
<dbReference type="STRING" id="203124.Tery_2974"/>
<feature type="transmembrane region" description="Helical" evidence="14">
    <location>
        <begin position="195"/>
        <end position="220"/>
    </location>
</feature>
<evidence type="ECO:0000256" key="11">
    <source>
        <dbReference type="ARBA" id="ARBA00023201"/>
    </source>
</evidence>
<evidence type="ECO:0000256" key="13">
    <source>
        <dbReference type="RuleBase" id="RU362091"/>
    </source>
</evidence>
<name>Q110E2_TRIEI</name>
<keyword evidence="5 14" id="KW-0812">Transmembrane</keyword>
<dbReference type="InterPro" id="IPR050277">
    <property type="entry name" value="Sodium:Solute_Symporter"/>
</dbReference>
<keyword evidence="11 14" id="KW-0739">Sodium transport</keyword>
<dbReference type="AlphaFoldDB" id="Q110E2"/>
<feature type="transmembrane region" description="Helical" evidence="14">
    <location>
        <begin position="393"/>
        <end position="413"/>
    </location>
</feature>
<evidence type="ECO:0000256" key="3">
    <source>
        <dbReference type="ARBA" id="ARBA00022448"/>
    </source>
</evidence>
<sequence>MEKQIWIGITFIAFLLSFTVVGIYSATQKQNTTTDYLLASRNVNPWLTALSAMATGQSGFLFIGSIGFIYKVGFAAIWIPLAWTIGDYIAWLLIFKRLRLVSQETDSDTISSFLGQENLSPKNQGRSITIISALITIGILGTYAAAQLVAASKGLNAIFGWNYELGIIAGAVIVVVYCFSGGIRASIWTDSVQGILMILSLLILCIVSLLACGGLTELWVKLNAIDPTLTNWMPTNLPWGFFPYFLGWLVSGLGVVGQPHVLVRAMAIDSADNIALARNIKLVCGLMNSATAFGIGLTARVLLPELMTSGDPELALPNLSIELLPAVLVGLMLAGLFSAAISTADSQILSCSAALSQDLVPSGSNSYRKAKIATLAVTAFVLAIALITNNSVFALVIFSWSVLACALGPLLVLRVWQKPVRVPVAITMMITGIVVAIIWNKGFNLSSAIYEVLPGMAAGFIVYGIANLQIWPKDLSKQ</sequence>
<dbReference type="InterPro" id="IPR001734">
    <property type="entry name" value="Na/solute_symporter"/>
</dbReference>
<dbReference type="GO" id="GO:0031402">
    <property type="term" value="F:sodium ion binding"/>
    <property type="evidence" value="ECO:0007669"/>
    <property type="project" value="UniProtKB-UniRule"/>
</dbReference>
<dbReference type="EMBL" id="CP000393">
    <property type="protein sequence ID" value="ABG52132.1"/>
    <property type="molecule type" value="Genomic_DNA"/>
</dbReference>
<evidence type="ECO:0000256" key="1">
    <source>
        <dbReference type="ARBA" id="ARBA00004651"/>
    </source>
</evidence>
<comment type="catalytic activity">
    <reaction evidence="12">
        <text>L-proline(in) + Na(+)(in) = L-proline(out) + Na(+)(out)</text>
        <dbReference type="Rhea" id="RHEA:28967"/>
        <dbReference type="ChEBI" id="CHEBI:29101"/>
        <dbReference type="ChEBI" id="CHEBI:60039"/>
    </reaction>
</comment>
<feature type="transmembrane region" description="Helical" evidence="14">
    <location>
        <begin position="282"/>
        <end position="303"/>
    </location>
</feature>
<dbReference type="GO" id="GO:0005298">
    <property type="term" value="F:proline:sodium symporter activity"/>
    <property type="evidence" value="ECO:0007669"/>
    <property type="project" value="UniProtKB-UniRule"/>
</dbReference>
<dbReference type="CDD" id="cd11475">
    <property type="entry name" value="SLC5sbd_PutP"/>
    <property type="match status" value="1"/>
</dbReference>
<dbReference type="InterPro" id="IPR038377">
    <property type="entry name" value="Na/Glc_symporter_sf"/>
</dbReference>
<evidence type="ECO:0000256" key="6">
    <source>
        <dbReference type="ARBA" id="ARBA00022847"/>
    </source>
</evidence>
<dbReference type="PROSITE" id="PS50283">
    <property type="entry name" value="NA_SOLUT_SYMP_3"/>
    <property type="match status" value="1"/>
</dbReference>
<organism evidence="15">
    <name type="scientific">Trichodesmium erythraeum (strain IMS101)</name>
    <dbReference type="NCBI Taxonomy" id="203124"/>
    <lineage>
        <taxon>Bacteria</taxon>
        <taxon>Bacillati</taxon>
        <taxon>Cyanobacteriota</taxon>
        <taxon>Cyanophyceae</taxon>
        <taxon>Oscillatoriophycideae</taxon>
        <taxon>Oscillatoriales</taxon>
        <taxon>Microcoleaceae</taxon>
        <taxon>Trichodesmium</taxon>
    </lineage>
</organism>
<reference evidence="15" key="1">
    <citation type="submission" date="2006-06" db="EMBL/GenBank/DDBJ databases">
        <title>Complete sequence of Trichodesmium erythraeum IMS101.</title>
        <authorList>
            <consortium name="US DOE Joint Genome Institute"/>
            <person name="Copeland A."/>
            <person name="Lucas S."/>
            <person name="Lapidus A."/>
            <person name="Barry K."/>
            <person name="Detter J.C."/>
            <person name="Glavina del Rio T."/>
            <person name="Hammon N."/>
            <person name="Israni S."/>
            <person name="Dalin E."/>
            <person name="Tice H."/>
            <person name="Pitluck S."/>
            <person name="Kiss H."/>
            <person name="Munk A.C."/>
            <person name="Brettin T."/>
            <person name="Bruce D."/>
            <person name="Han C."/>
            <person name="Tapia R."/>
            <person name="Gilna P."/>
            <person name="Schmutz J."/>
            <person name="Larimer F."/>
            <person name="Land M."/>
            <person name="Hauser L."/>
            <person name="Kyrpides N."/>
            <person name="Kim E."/>
            <person name="Richardson P."/>
        </authorList>
    </citation>
    <scope>NUCLEOTIDE SEQUENCE [LARGE SCALE GENOMIC DNA]</scope>
    <source>
        <strain evidence="15">IMS101</strain>
    </source>
</reference>
<dbReference type="HOGENOM" id="CLU_018808_15_2_3"/>
<dbReference type="PANTHER" id="PTHR48086">
    <property type="entry name" value="SODIUM/PROLINE SYMPORTER-RELATED"/>
    <property type="match status" value="1"/>
</dbReference>
<dbReference type="Gene3D" id="1.20.1730.10">
    <property type="entry name" value="Sodium/glucose cotransporter"/>
    <property type="match status" value="1"/>
</dbReference>
<accession>Q110E2</accession>
<dbReference type="eggNOG" id="COG0591">
    <property type="taxonomic scope" value="Bacteria"/>
</dbReference>
<evidence type="ECO:0000256" key="14">
    <source>
        <dbReference type="RuleBase" id="RU366012"/>
    </source>
</evidence>
<dbReference type="OrthoDB" id="9814523at2"/>
<dbReference type="PANTHER" id="PTHR48086:SF3">
    <property type="entry name" value="SODIUM_PROLINE SYMPORTER"/>
    <property type="match status" value="1"/>
</dbReference>
<comment type="similarity">
    <text evidence="2 13">Belongs to the sodium:solute symporter (SSF) (TC 2.A.21) family.</text>
</comment>
<evidence type="ECO:0000256" key="7">
    <source>
        <dbReference type="ARBA" id="ARBA00022989"/>
    </source>
</evidence>
<keyword evidence="7 14" id="KW-1133">Transmembrane helix</keyword>
<dbReference type="GO" id="GO:0005886">
    <property type="term" value="C:plasma membrane"/>
    <property type="evidence" value="ECO:0007669"/>
    <property type="project" value="UniProtKB-SubCell"/>
</dbReference>
<evidence type="ECO:0000256" key="8">
    <source>
        <dbReference type="ARBA" id="ARBA00023053"/>
    </source>
</evidence>
<evidence type="ECO:0000313" key="15">
    <source>
        <dbReference type="EMBL" id="ABG52132.1"/>
    </source>
</evidence>
<comment type="function">
    <text evidence="14">Catalyzes the sodium-dependent uptake of extracellular L-proline.</text>
</comment>
<dbReference type="NCBIfam" id="TIGR00813">
    <property type="entry name" value="sss"/>
    <property type="match status" value="1"/>
</dbReference>
<feature type="transmembrane region" description="Helical" evidence="14">
    <location>
        <begin position="452"/>
        <end position="471"/>
    </location>
</feature>
<evidence type="ECO:0000256" key="4">
    <source>
        <dbReference type="ARBA" id="ARBA00022475"/>
    </source>
</evidence>
<comment type="subcellular location">
    <subcellularLocation>
        <location evidence="1 14">Cell membrane</location>
        <topology evidence="1 14">Multi-pass membrane protein</topology>
    </subcellularLocation>
</comment>
<evidence type="ECO:0000256" key="12">
    <source>
        <dbReference type="ARBA" id="ARBA00033708"/>
    </source>
</evidence>
<feature type="transmembrane region" description="Helical" evidence="14">
    <location>
        <begin position="240"/>
        <end position="262"/>
    </location>
</feature>
<evidence type="ECO:0000256" key="10">
    <source>
        <dbReference type="ARBA" id="ARBA00023136"/>
    </source>
</evidence>
<dbReference type="Pfam" id="PF00474">
    <property type="entry name" value="SSF"/>
    <property type="match status" value="1"/>
</dbReference>
<keyword evidence="8 14" id="KW-0915">Sodium</keyword>
<keyword evidence="3 14" id="KW-0813">Transport</keyword>
<keyword evidence="14" id="KW-0029">Amino-acid transport</keyword>
<gene>
    <name evidence="15" type="ordered locus">Tery_2974</name>
</gene>
<feature type="transmembrane region" description="Helical" evidence="14">
    <location>
        <begin position="128"/>
        <end position="149"/>
    </location>
</feature>
<keyword evidence="6 14" id="KW-0769">Symport</keyword>
<feature type="transmembrane region" description="Helical" evidence="14">
    <location>
        <begin position="6"/>
        <end position="26"/>
    </location>
</feature>
<keyword evidence="4 14" id="KW-1003">Cell membrane</keyword>